<evidence type="ECO:0000313" key="3">
    <source>
        <dbReference type="Proteomes" id="UP000596827"/>
    </source>
</evidence>
<sequence length="108" mass="12187">MNVYPYQGPDELADVIDYALCQVVDPEVAMNIVDVGLVQSVTVEEDVVDVKVTMTSAACPVTDTILADIEDRLDECLPASWRIRVELQWEPEWTPARMSEPARKFMGW</sequence>
<organism evidence="2 3">
    <name type="scientific">Ramlibacter albus</name>
    <dbReference type="NCBI Taxonomy" id="2079448"/>
    <lineage>
        <taxon>Bacteria</taxon>
        <taxon>Pseudomonadati</taxon>
        <taxon>Pseudomonadota</taxon>
        <taxon>Betaproteobacteria</taxon>
        <taxon>Burkholderiales</taxon>
        <taxon>Comamonadaceae</taxon>
        <taxon>Ramlibacter</taxon>
    </lineage>
</organism>
<feature type="domain" description="MIP18 family-like" evidence="1">
    <location>
        <begin position="16"/>
        <end position="79"/>
    </location>
</feature>
<reference evidence="2" key="1">
    <citation type="submission" date="2020-08" db="EMBL/GenBank/DDBJ databases">
        <title>Ramlibacter sp. GTP1 16S ribosomal RNA gene genome sequencing and assembly.</title>
        <authorList>
            <person name="Kang M."/>
        </authorList>
    </citation>
    <scope>NUCLEOTIDE SEQUENCE</scope>
    <source>
        <strain evidence="2">GTP1</strain>
    </source>
</reference>
<accession>A0A923MAX4</accession>
<comment type="caution">
    <text evidence="2">The sequence shown here is derived from an EMBL/GenBank/DDBJ whole genome shotgun (WGS) entry which is preliminary data.</text>
</comment>
<dbReference type="AlphaFoldDB" id="A0A923MAX4"/>
<name>A0A923MAX4_9BURK</name>
<keyword evidence="3" id="KW-1185">Reference proteome</keyword>
<dbReference type="Proteomes" id="UP000596827">
    <property type="component" value="Unassembled WGS sequence"/>
</dbReference>
<dbReference type="InterPro" id="IPR034904">
    <property type="entry name" value="FSCA_dom_sf"/>
</dbReference>
<dbReference type="RefSeq" id="WP_187083769.1">
    <property type="nucleotide sequence ID" value="NZ_JACORU010000010.1"/>
</dbReference>
<dbReference type="EMBL" id="JACORU010000010">
    <property type="protein sequence ID" value="MBC5767280.1"/>
    <property type="molecule type" value="Genomic_DNA"/>
</dbReference>
<dbReference type="InterPro" id="IPR052339">
    <property type="entry name" value="Fe-S_Maturation_MIP18"/>
</dbReference>
<dbReference type="Pfam" id="PF01883">
    <property type="entry name" value="FeS_assembly_P"/>
    <property type="match status" value="1"/>
</dbReference>
<proteinExistence type="predicted"/>
<evidence type="ECO:0000259" key="1">
    <source>
        <dbReference type="Pfam" id="PF01883"/>
    </source>
</evidence>
<protein>
    <submittedName>
        <fullName evidence="2">DUF59 domain-containing protein</fullName>
    </submittedName>
</protein>
<dbReference type="PANTHER" id="PTHR42831">
    <property type="entry name" value="FE-S PROTEIN MATURATION AUXILIARY FACTOR YITW"/>
    <property type="match status" value="1"/>
</dbReference>
<gene>
    <name evidence="2" type="ORF">H8R02_22625</name>
</gene>
<dbReference type="Gene3D" id="3.30.300.130">
    <property type="entry name" value="Fe-S cluster assembly (FSCA)"/>
    <property type="match status" value="1"/>
</dbReference>
<dbReference type="InterPro" id="IPR002744">
    <property type="entry name" value="MIP18-like"/>
</dbReference>
<evidence type="ECO:0000313" key="2">
    <source>
        <dbReference type="EMBL" id="MBC5767280.1"/>
    </source>
</evidence>
<dbReference type="PANTHER" id="PTHR42831:SF1">
    <property type="entry name" value="FE-S PROTEIN MATURATION AUXILIARY FACTOR YITW"/>
    <property type="match status" value="1"/>
</dbReference>
<dbReference type="SUPFAM" id="SSF117916">
    <property type="entry name" value="Fe-S cluster assembly (FSCA) domain-like"/>
    <property type="match status" value="1"/>
</dbReference>